<dbReference type="AlphaFoldDB" id="A0AA88I2K0"/>
<evidence type="ECO:0000313" key="2">
    <source>
        <dbReference type="Proteomes" id="UP001187531"/>
    </source>
</evidence>
<comment type="caution">
    <text evidence="1">The sequence shown here is derived from an EMBL/GenBank/DDBJ whole genome shotgun (WGS) entry which is preliminary data.</text>
</comment>
<name>A0AA88I2K0_ARTSF</name>
<reference evidence="1" key="1">
    <citation type="submission" date="2023-07" db="EMBL/GenBank/DDBJ databases">
        <title>Chromosome-level genome assembly of Artemia franciscana.</title>
        <authorList>
            <person name="Jo E."/>
        </authorList>
    </citation>
    <scope>NUCLEOTIDE SEQUENCE</scope>
    <source>
        <tissue evidence="1">Whole body</tissue>
    </source>
</reference>
<evidence type="ECO:0000313" key="1">
    <source>
        <dbReference type="EMBL" id="KAK2720319.1"/>
    </source>
</evidence>
<protein>
    <submittedName>
        <fullName evidence="1">Uncharacterized protein</fullName>
    </submittedName>
</protein>
<sequence>MFKNESKQTKSHNFWNVTEPEIVDGIVSICVGLNLYSEKVCRGVVAEAIPDFIYMYETDSIDRENVCGLVDQNEYCAIGNITKLEWSLTPLEAQKPPVELLPPRGGGRRIENINNKTNVFFHMRRTQKETAKNTYAATYNFFVFE</sequence>
<proteinExistence type="predicted"/>
<organism evidence="1 2">
    <name type="scientific">Artemia franciscana</name>
    <name type="common">Brine shrimp</name>
    <name type="synonym">Artemia sanfranciscana</name>
    <dbReference type="NCBI Taxonomy" id="6661"/>
    <lineage>
        <taxon>Eukaryota</taxon>
        <taxon>Metazoa</taxon>
        <taxon>Ecdysozoa</taxon>
        <taxon>Arthropoda</taxon>
        <taxon>Crustacea</taxon>
        <taxon>Branchiopoda</taxon>
        <taxon>Anostraca</taxon>
        <taxon>Artemiidae</taxon>
        <taxon>Artemia</taxon>
    </lineage>
</organism>
<dbReference type="Proteomes" id="UP001187531">
    <property type="component" value="Unassembled WGS sequence"/>
</dbReference>
<gene>
    <name evidence="1" type="ORF">QYM36_004264</name>
</gene>
<feature type="non-terminal residue" evidence="1">
    <location>
        <position position="1"/>
    </location>
</feature>
<dbReference type="EMBL" id="JAVRJZ010000007">
    <property type="protein sequence ID" value="KAK2720319.1"/>
    <property type="molecule type" value="Genomic_DNA"/>
</dbReference>
<accession>A0AA88I2K0</accession>
<keyword evidence="2" id="KW-1185">Reference proteome</keyword>